<keyword evidence="8" id="KW-1185">Reference proteome</keyword>
<dbReference type="EnsemblMetazoa" id="G5897.1">
    <property type="protein sequence ID" value="G5897.1:cds"/>
    <property type="gene ID" value="G5897"/>
</dbReference>
<evidence type="ECO:0000256" key="4">
    <source>
        <dbReference type="SAM" id="Coils"/>
    </source>
</evidence>
<feature type="region of interest" description="Disordered" evidence="5">
    <location>
        <begin position="481"/>
        <end position="645"/>
    </location>
</feature>
<dbReference type="OrthoDB" id="21513at2759"/>
<dbReference type="GO" id="GO:0070449">
    <property type="term" value="C:elongin complex"/>
    <property type="evidence" value="ECO:0007669"/>
    <property type="project" value="InterPro"/>
</dbReference>
<feature type="coiled-coil region" evidence="4">
    <location>
        <begin position="782"/>
        <end position="809"/>
    </location>
</feature>
<protein>
    <recommendedName>
        <fullName evidence="6">TFIIS N-terminal domain-containing protein</fullName>
    </recommendedName>
</protein>
<dbReference type="Pfam" id="PF08711">
    <property type="entry name" value="Med26"/>
    <property type="match status" value="1"/>
</dbReference>
<feature type="compositionally biased region" description="Basic and acidic residues" evidence="5">
    <location>
        <begin position="394"/>
        <end position="409"/>
    </location>
</feature>
<proteinExistence type="predicted"/>
<dbReference type="Gene3D" id="1.20.930.10">
    <property type="entry name" value="Conserved domain common to transcription factors TFIIS, elongin A, CRSP70"/>
    <property type="match status" value="1"/>
</dbReference>
<feature type="compositionally biased region" description="Basic and acidic residues" evidence="5">
    <location>
        <begin position="247"/>
        <end position="317"/>
    </location>
</feature>
<dbReference type="InterPro" id="IPR017923">
    <property type="entry name" value="TFIIS_N"/>
</dbReference>
<feature type="compositionally biased region" description="Polar residues" evidence="5">
    <location>
        <begin position="381"/>
        <end position="393"/>
    </location>
</feature>
<evidence type="ECO:0000256" key="3">
    <source>
        <dbReference type="PROSITE-ProRule" id="PRU00649"/>
    </source>
</evidence>
<feature type="compositionally biased region" description="Basic and acidic residues" evidence="5">
    <location>
        <begin position="325"/>
        <end position="360"/>
    </location>
</feature>
<dbReference type="Proteomes" id="UP000005408">
    <property type="component" value="Unassembled WGS sequence"/>
</dbReference>
<dbReference type="OMA" id="HGYQNSP"/>
<feature type="compositionally biased region" description="Basic and acidic residues" evidence="5">
    <location>
        <begin position="556"/>
        <end position="569"/>
    </location>
</feature>
<dbReference type="PROSITE" id="PS51319">
    <property type="entry name" value="TFIIS_N"/>
    <property type="match status" value="1"/>
</dbReference>
<dbReference type="PANTHER" id="PTHR15141:SF76">
    <property type="entry name" value="TRANSCRIPTION ELONGATION FACTOR B POLYPEPTIDE 3"/>
    <property type="match status" value="1"/>
</dbReference>
<dbReference type="Pfam" id="PF06881">
    <property type="entry name" value="Elongin_A"/>
    <property type="match status" value="1"/>
</dbReference>
<dbReference type="GO" id="GO:0006368">
    <property type="term" value="P:transcription elongation by RNA polymerase II"/>
    <property type="evidence" value="ECO:0007669"/>
    <property type="project" value="InterPro"/>
</dbReference>
<reference evidence="7" key="1">
    <citation type="submission" date="2022-08" db="UniProtKB">
        <authorList>
            <consortium name="EnsemblMetazoa"/>
        </authorList>
    </citation>
    <scope>IDENTIFICATION</scope>
    <source>
        <strain evidence="7">05x7-T-G4-1.051#20</strain>
    </source>
</reference>
<evidence type="ECO:0000256" key="1">
    <source>
        <dbReference type="ARBA" id="ARBA00004123"/>
    </source>
</evidence>
<feature type="compositionally biased region" description="Low complexity" evidence="5">
    <location>
        <begin position="364"/>
        <end position="373"/>
    </location>
</feature>
<feature type="region of interest" description="Disordered" evidence="5">
    <location>
        <begin position="79"/>
        <end position="459"/>
    </location>
</feature>
<comment type="subcellular location">
    <subcellularLocation>
        <location evidence="1 3">Nucleus</location>
    </subcellularLocation>
</comment>
<feature type="domain" description="TFIIS N-terminal" evidence="6">
    <location>
        <begin position="7"/>
        <end position="79"/>
    </location>
</feature>
<feature type="compositionally biased region" description="Low complexity" evidence="5">
    <location>
        <begin position="544"/>
        <end position="553"/>
    </location>
</feature>
<dbReference type="InterPro" id="IPR010684">
    <property type="entry name" value="RNA_pol_II_trans_fac_SIII_A"/>
</dbReference>
<dbReference type="InterPro" id="IPR035441">
    <property type="entry name" value="TFIIS/LEDGF_dom_sf"/>
</dbReference>
<evidence type="ECO:0000259" key="6">
    <source>
        <dbReference type="PROSITE" id="PS51319"/>
    </source>
</evidence>
<evidence type="ECO:0000256" key="2">
    <source>
        <dbReference type="ARBA" id="ARBA00023242"/>
    </source>
</evidence>
<feature type="compositionally biased region" description="Basic and acidic residues" evidence="5">
    <location>
        <begin position="613"/>
        <end position="626"/>
    </location>
</feature>
<organism evidence="7 8">
    <name type="scientific">Magallana gigas</name>
    <name type="common">Pacific oyster</name>
    <name type="synonym">Crassostrea gigas</name>
    <dbReference type="NCBI Taxonomy" id="29159"/>
    <lineage>
        <taxon>Eukaryota</taxon>
        <taxon>Metazoa</taxon>
        <taxon>Spiralia</taxon>
        <taxon>Lophotrochozoa</taxon>
        <taxon>Mollusca</taxon>
        <taxon>Bivalvia</taxon>
        <taxon>Autobranchia</taxon>
        <taxon>Pteriomorphia</taxon>
        <taxon>Ostreida</taxon>
        <taxon>Ostreoidea</taxon>
        <taxon>Ostreidae</taxon>
        <taxon>Magallana</taxon>
    </lineage>
</organism>
<dbReference type="SUPFAM" id="SSF47676">
    <property type="entry name" value="Conserved domain common to transcription factors TFIIS, elongin A, CRSP70"/>
    <property type="match status" value="1"/>
</dbReference>
<evidence type="ECO:0000313" key="7">
    <source>
        <dbReference type="EnsemblMetazoa" id="G5897.1:cds"/>
    </source>
</evidence>
<evidence type="ECO:0000256" key="5">
    <source>
        <dbReference type="SAM" id="MobiDB-lite"/>
    </source>
</evidence>
<feature type="compositionally biased region" description="Basic and acidic residues" evidence="5">
    <location>
        <begin position="595"/>
        <end position="605"/>
    </location>
</feature>
<keyword evidence="2 3" id="KW-0539">Nucleus</keyword>
<feature type="compositionally biased region" description="Basic and acidic residues" evidence="5">
    <location>
        <begin position="484"/>
        <end position="536"/>
    </location>
</feature>
<dbReference type="SMART" id="SM00509">
    <property type="entry name" value="TFS2N"/>
    <property type="match status" value="1"/>
</dbReference>
<name>A0A8W8NF49_MAGGI</name>
<dbReference type="AlphaFoldDB" id="A0A8W8NF49"/>
<dbReference type="InterPro" id="IPR051870">
    <property type="entry name" value="Elongin-A_domain"/>
</dbReference>
<feature type="compositionally biased region" description="Acidic residues" evidence="5">
    <location>
        <begin position="111"/>
        <end position="123"/>
    </location>
</feature>
<dbReference type="InterPro" id="IPR003617">
    <property type="entry name" value="TFIIS/CRSP70_N_sub"/>
</dbReference>
<sequence length="890" mass="101515">MADDIESKILRYKSRLQNSTDEGKLQETLLKIADLPITVDILQRTKIGKVINGLRKRDGDLGFIAKSIVSEWKSMVARVQAREEEEENDTHTSERPNSSPEAGSDVRSPVEEDQEEYMSDEIQDNMKSSHEKRRIKEETKDHISDQSSSHSKSDKHRGSDNRHREKDSRHSSSRENKSKNKEKTSEDRREHSGESKKSSSSDKKHSTSECSSKNEQSKNKDEKKEDVHKSHKSHSKSTDSKSNSESGGRKESRQQESKHSESRHSSKDSSRHSSKDSSRHSSKDSSRHSSKDSSRHSSKDSSRQSSKDINKHSDQKHGHSSQGSHKNESRHLEVKDSSSDYNRKDKTQSRHTNENNDVSKSHSKYSGSGSNSKSQDDRKTSLSTTENCDNSRQNLEHSSSRDKTTDLMRSKRPKHTLSESDSENSEENAVNSSPNKVLGQWDGLSSDAENNEEPGGFFFNDEYVDHEALLDDALNKYHMAPLVQKRESDVTDRKSQKRSLEEKGGQHADGSKRRRTEEDSKKSESHREKDQKEDLKHRSHSSSKSKSSSSSKSSSHKRDGEDKKSESKKSRSKNQSKEPGSFEDCIAAVPVVKKPKADPNYEKLKSKFKIKKKGEESEKSKTEKKSKPNNSDNMKISAPPPKLKLSQRDLASLVRSNAVPNFRPIEETLSAASQFDDSLIGQKSYAKTMVYSGKKNTLVPKVFSLQEICLNVLMNHIDSIEAVGPSVPYYLMEPVLKRCTPSQLYRIEDFNPHFLEESDQLWKLHCEKEFKGSEPDEFESYRELYLRMYDEKERKLKQIKDNISQSMAKAVPERTAKLAYVDSYVKPPRDVRRQQLKYGTAGPSSGERAKKFAHLMDPIAIGRKEREERAVKQKAPMMQKTMMMLKKMRR</sequence>
<dbReference type="PANTHER" id="PTHR15141">
    <property type="entry name" value="TRANSCRIPTION ELONGATION FACTOR B POLYPEPTIDE 3"/>
    <property type="match status" value="1"/>
</dbReference>
<dbReference type="Gene3D" id="6.10.250.3180">
    <property type="match status" value="1"/>
</dbReference>
<evidence type="ECO:0000313" key="8">
    <source>
        <dbReference type="Proteomes" id="UP000005408"/>
    </source>
</evidence>
<keyword evidence="4" id="KW-0175">Coiled coil</keyword>
<feature type="compositionally biased region" description="Basic and acidic residues" evidence="5">
    <location>
        <begin position="215"/>
        <end position="228"/>
    </location>
</feature>
<accession>A0A8W8NF49</accession>
<feature type="compositionally biased region" description="Basic and acidic residues" evidence="5">
    <location>
        <begin position="134"/>
        <end position="144"/>
    </location>
</feature>
<feature type="compositionally biased region" description="Basic and acidic residues" evidence="5">
    <location>
        <begin position="156"/>
        <end position="207"/>
    </location>
</feature>